<name>A0ABN2CDY9_9ACTN</name>
<dbReference type="Gene3D" id="3.50.50.60">
    <property type="entry name" value="FAD/NAD(P)-binding domain"/>
    <property type="match status" value="2"/>
</dbReference>
<dbReference type="SUPFAM" id="SSF54292">
    <property type="entry name" value="2Fe-2S ferredoxin-like"/>
    <property type="match status" value="1"/>
</dbReference>
<gene>
    <name evidence="3" type="ORF">GCM10009741_72470</name>
</gene>
<keyword evidence="4" id="KW-1185">Reference proteome</keyword>
<dbReference type="Gene3D" id="3.10.20.440">
    <property type="entry name" value="2Fe-2S iron-sulphur cluster binding domain, sarcosine oxidase, alpha subunit, N-terminal domain"/>
    <property type="match status" value="1"/>
</dbReference>
<dbReference type="InterPro" id="IPR051691">
    <property type="entry name" value="Metab_Enz_Cyan_OpOx_G3PDH"/>
</dbReference>
<feature type="domain" description="FAD/NAD(P)-binding" evidence="2">
    <location>
        <begin position="120"/>
        <end position="442"/>
    </location>
</feature>
<dbReference type="PRINTS" id="PR00368">
    <property type="entry name" value="FADPNR"/>
</dbReference>
<dbReference type="Pfam" id="PF07992">
    <property type="entry name" value="Pyr_redox_2"/>
    <property type="match status" value="1"/>
</dbReference>
<dbReference type="InterPro" id="IPR041854">
    <property type="entry name" value="BFD-like_2Fe2S-bd_dom_sf"/>
</dbReference>
<evidence type="ECO:0000256" key="1">
    <source>
        <dbReference type="ARBA" id="ARBA00023002"/>
    </source>
</evidence>
<dbReference type="PANTHER" id="PTHR42949:SF3">
    <property type="entry name" value="ANAEROBIC GLYCEROL-3-PHOSPHATE DEHYDROGENASE SUBUNIT B"/>
    <property type="match status" value="1"/>
</dbReference>
<evidence type="ECO:0000259" key="2">
    <source>
        <dbReference type="Pfam" id="PF07992"/>
    </source>
</evidence>
<proteinExistence type="predicted"/>
<dbReference type="RefSeq" id="WP_344182439.1">
    <property type="nucleotide sequence ID" value="NZ_BAAANC010000004.1"/>
</dbReference>
<evidence type="ECO:0000313" key="4">
    <source>
        <dbReference type="Proteomes" id="UP001500363"/>
    </source>
</evidence>
<dbReference type="InterPro" id="IPR023753">
    <property type="entry name" value="FAD/NAD-binding_dom"/>
</dbReference>
<dbReference type="PANTHER" id="PTHR42949">
    <property type="entry name" value="ANAEROBIC GLYCEROL-3-PHOSPHATE DEHYDROGENASE SUBUNIT B"/>
    <property type="match status" value="1"/>
</dbReference>
<dbReference type="SUPFAM" id="SSF51905">
    <property type="entry name" value="FAD/NAD(P)-binding domain"/>
    <property type="match status" value="1"/>
</dbReference>
<evidence type="ECO:0000313" key="3">
    <source>
        <dbReference type="EMBL" id="GAA1557234.1"/>
    </source>
</evidence>
<accession>A0ABN2CDY9</accession>
<protein>
    <submittedName>
        <fullName evidence="3">FAD/NAD(P)-binding oxidoreductase</fullName>
    </submittedName>
</protein>
<dbReference type="PRINTS" id="PR00411">
    <property type="entry name" value="PNDRDTASEI"/>
</dbReference>
<dbReference type="InterPro" id="IPR036010">
    <property type="entry name" value="2Fe-2S_ferredoxin-like_sf"/>
</dbReference>
<dbReference type="Gene3D" id="1.10.10.1100">
    <property type="entry name" value="BFD-like [2Fe-2S]-binding domain"/>
    <property type="match status" value="1"/>
</dbReference>
<dbReference type="Pfam" id="PF13510">
    <property type="entry name" value="Fer2_4"/>
    <property type="match status" value="1"/>
</dbReference>
<keyword evidence="1" id="KW-0560">Oxidoreductase</keyword>
<comment type="caution">
    <text evidence="3">The sequence shown here is derived from an EMBL/GenBank/DDBJ whole genome shotgun (WGS) entry which is preliminary data.</text>
</comment>
<dbReference type="EMBL" id="BAAANC010000004">
    <property type="protein sequence ID" value="GAA1557234.1"/>
    <property type="molecule type" value="Genomic_DNA"/>
</dbReference>
<reference evidence="4" key="1">
    <citation type="journal article" date="2019" name="Int. J. Syst. Evol. Microbiol.">
        <title>The Global Catalogue of Microorganisms (GCM) 10K type strain sequencing project: providing services to taxonomists for standard genome sequencing and annotation.</title>
        <authorList>
            <consortium name="The Broad Institute Genomics Platform"/>
            <consortium name="The Broad Institute Genome Sequencing Center for Infectious Disease"/>
            <person name="Wu L."/>
            <person name="Ma J."/>
        </authorList>
    </citation>
    <scope>NUCLEOTIDE SEQUENCE [LARGE SCALE GENOMIC DNA]</scope>
    <source>
        <strain evidence="4">JCM 14303</strain>
    </source>
</reference>
<dbReference type="InterPro" id="IPR042204">
    <property type="entry name" value="2Fe-2S-bd_N"/>
</dbReference>
<organism evidence="3 4">
    <name type="scientific">Kribbella lupini</name>
    <dbReference type="NCBI Taxonomy" id="291602"/>
    <lineage>
        <taxon>Bacteria</taxon>
        <taxon>Bacillati</taxon>
        <taxon>Actinomycetota</taxon>
        <taxon>Actinomycetes</taxon>
        <taxon>Propionibacteriales</taxon>
        <taxon>Kribbellaceae</taxon>
        <taxon>Kribbella</taxon>
    </lineage>
</organism>
<dbReference type="Proteomes" id="UP001500363">
    <property type="component" value="Unassembled WGS sequence"/>
</dbReference>
<dbReference type="InterPro" id="IPR036188">
    <property type="entry name" value="FAD/NAD-bd_sf"/>
</dbReference>
<sequence length="568" mass="59120">MSPYLRSAEGDPAEPRFGPAVEITVDGERVDALPGQTVAAALMATGRESWRTTRGAERPRGVFCGIGACFDCLVVVNGTPDVRACQRTVSAGDEISTQVGAMLPSSDEQKKSVAVGRTAYDVVVVGAGPAGLNAALAAAEAGVSVGLVDAGRSVGGQFHRQLPEEFAAERPGRLQHGWGKFVQLRDRVARHHRVTHLAETSVFAIEGKRLWVQRGPADAVGRRVEAVEAGAIVLAPGAFDRVLPFKGWELPGVYSAGAAQALAKGQRIAVGQRVVLAGTGPFLLPVAEALLGVGAEVVGLYEANALRTVARGWMSDPMVARGKVREAVGYGGVLARRGIRLQHGRAVVAAHGDGRVEAVTVARLDAEWRPIAGAEEQLEVDAVCVGYGFTAQLELAVGAGCALTEDGSAVVVDARQETTSPGVYAAGEITGIGGADLASAEGRVAGAAAAGRVVGQKSLDEVAKGKRFAHALAAAYPVRDGWREWSDDQTLVCRCEEVSRGDLARTADVRELETGRSLKLAGRVGLGLCQGRVCSRNAACLTGAGPADHKRPIAVPVRLGDLANEEEL</sequence>